<evidence type="ECO:0000313" key="2">
    <source>
        <dbReference type="EMBL" id="EEF36569.1"/>
    </source>
</evidence>
<dbReference type="AlphaFoldDB" id="B9SIJ8"/>
<feature type="region of interest" description="Disordered" evidence="1">
    <location>
        <begin position="1"/>
        <end position="20"/>
    </location>
</feature>
<gene>
    <name evidence="2" type="ORF">RCOM_0596290</name>
</gene>
<organism evidence="2 3">
    <name type="scientific">Ricinus communis</name>
    <name type="common">Castor bean</name>
    <dbReference type="NCBI Taxonomy" id="3988"/>
    <lineage>
        <taxon>Eukaryota</taxon>
        <taxon>Viridiplantae</taxon>
        <taxon>Streptophyta</taxon>
        <taxon>Embryophyta</taxon>
        <taxon>Tracheophyta</taxon>
        <taxon>Spermatophyta</taxon>
        <taxon>Magnoliopsida</taxon>
        <taxon>eudicotyledons</taxon>
        <taxon>Gunneridae</taxon>
        <taxon>Pentapetalae</taxon>
        <taxon>rosids</taxon>
        <taxon>fabids</taxon>
        <taxon>Malpighiales</taxon>
        <taxon>Euphorbiaceae</taxon>
        <taxon>Acalyphoideae</taxon>
        <taxon>Acalypheae</taxon>
        <taxon>Ricinus</taxon>
    </lineage>
</organism>
<dbReference type="EMBL" id="EQ973974">
    <property type="protein sequence ID" value="EEF36569.1"/>
    <property type="molecule type" value="Genomic_DNA"/>
</dbReference>
<proteinExistence type="predicted"/>
<protein>
    <submittedName>
        <fullName evidence="2">Uncharacterized protein</fullName>
    </submittedName>
</protein>
<dbReference type="InParanoid" id="B9SIJ8"/>
<accession>B9SIJ8</accession>
<sequence>MFTTVEVLQETPNQKEEDCEERDKIREWEREKYKYVSDDERVIIIHLGDSFGTQSSTITGLDFWGSEQKEENQLGGVGPLYIWREFGTAVQELVSKAIEGIIQGDRFSLGRDQGGVSSWDDLAIKSNSGPIGMKDEVPPTSRLRERKSLVGRFI</sequence>
<evidence type="ECO:0000313" key="3">
    <source>
        <dbReference type="Proteomes" id="UP000008311"/>
    </source>
</evidence>
<evidence type="ECO:0000256" key="1">
    <source>
        <dbReference type="SAM" id="MobiDB-lite"/>
    </source>
</evidence>
<dbReference type="Proteomes" id="UP000008311">
    <property type="component" value="Unassembled WGS sequence"/>
</dbReference>
<keyword evidence="3" id="KW-1185">Reference proteome</keyword>
<name>B9SIJ8_RICCO</name>
<reference evidence="3" key="1">
    <citation type="journal article" date="2010" name="Nat. Biotechnol.">
        <title>Draft genome sequence of the oilseed species Ricinus communis.</title>
        <authorList>
            <person name="Chan A.P."/>
            <person name="Crabtree J."/>
            <person name="Zhao Q."/>
            <person name="Lorenzi H."/>
            <person name="Orvis J."/>
            <person name="Puiu D."/>
            <person name="Melake-Berhan A."/>
            <person name="Jones K.M."/>
            <person name="Redman J."/>
            <person name="Chen G."/>
            <person name="Cahoon E.B."/>
            <person name="Gedil M."/>
            <person name="Stanke M."/>
            <person name="Haas B.J."/>
            <person name="Wortman J.R."/>
            <person name="Fraser-Liggett C.M."/>
            <person name="Ravel J."/>
            <person name="Rabinowicz P.D."/>
        </authorList>
    </citation>
    <scope>NUCLEOTIDE SEQUENCE [LARGE SCALE GENOMIC DNA]</scope>
    <source>
        <strain evidence="3">cv. Hale</strain>
    </source>
</reference>